<dbReference type="Pfam" id="PF06985">
    <property type="entry name" value="HET"/>
    <property type="match status" value="1"/>
</dbReference>
<feature type="non-terminal residue" evidence="2">
    <location>
        <position position="1"/>
    </location>
</feature>
<comment type="caution">
    <text evidence="2">The sequence shown here is derived from an EMBL/GenBank/DDBJ whole genome shotgun (WGS) entry which is preliminary data.</text>
</comment>
<name>A0AAN6RQX6_9PEZI</name>
<dbReference type="AlphaFoldDB" id="A0AAN6RQX6"/>
<reference evidence="2" key="1">
    <citation type="journal article" date="2023" name="Mol. Phylogenet. Evol.">
        <title>Genome-scale phylogeny and comparative genomics of the fungal order Sordariales.</title>
        <authorList>
            <person name="Hensen N."/>
            <person name="Bonometti L."/>
            <person name="Westerberg I."/>
            <person name="Brannstrom I.O."/>
            <person name="Guillou S."/>
            <person name="Cros-Aarteil S."/>
            <person name="Calhoun S."/>
            <person name="Haridas S."/>
            <person name="Kuo A."/>
            <person name="Mondo S."/>
            <person name="Pangilinan J."/>
            <person name="Riley R."/>
            <person name="LaButti K."/>
            <person name="Andreopoulos B."/>
            <person name="Lipzen A."/>
            <person name="Chen C."/>
            <person name="Yan M."/>
            <person name="Daum C."/>
            <person name="Ng V."/>
            <person name="Clum A."/>
            <person name="Steindorff A."/>
            <person name="Ohm R.A."/>
            <person name="Martin F."/>
            <person name="Silar P."/>
            <person name="Natvig D.O."/>
            <person name="Lalanne C."/>
            <person name="Gautier V."/>
            <person name="Ament-Velasquez S.L."/>
            <person name="Kruys A."/>
            <person name="Hutchinson M.I."/>
            <person name="Powell A.J."/>
            <person name="Barry K."/>
            <person name="Miller A.N."/>
            <person name="Grigoriev I.V."/>
            <person name="Debuchy R."/>
            <person name="Gladieux P."/>
            <person name="Hiltunen Thoren M."/>
            <person name="Johannesson H."/>
        </authorList>
    </citation>
    <scope>NUCLEOTIDE SEQUENCE</scope>
    <source>
        <strain evidence="2">CBS 103.79</strain>
    </source>
</reference>
<evidence type="ECO:0000313" key="2">
    <source>
        <dbReference type="EMBL" id="KAK3899509.1"/>
    </source>
</evidence>
<evidence type="ECO:0000259" key="1">
    <source>
        <dbReference type="Pfam" id="PF06985"/>
    </source>
</evidence>
<dbReference type="EMBL" id="MU855776">
    <property type="protein sequence ID" value="KAK3899509.1"/>
    <property type="molecule type" value="Genomic_DNA"/>
</dbReference>
<evidence type="ECO:0000313" key="3">
    <source>
        <dbReference type="Proteomes" id="UP001303889"/>
    </source>
</evidence>
<proteinExistence type="predicted"/>
<feature type="domain" description="Heterokaryon incompatibility" evidence="1">
    <location>
        <begin position="3"/>
        <end position="108"/>
    </location>
</feature>
<keyword evidence="3" id="KW-1185">Reference proteome</keyword>
<dbReference type="Pfam" id="PF26639">
    <property type="entry name" value="Het-6_barrel"/>
    <property type="match status" value="1"/>
</dbReference>
<reference evidence="2" key="2">
    <citation type="submission" date="2023-05" db="EMBL/GenBank/DDBJ databases">
        <authorList>
            <consortium name="Lawrence Berkeley National Laboratory"/>
            <person name="Steindorff A."/>
            <person name="Hensen N."/>
            <person name="Bonometti L."/>
            <person name="Westerberg I."/>
            <person name="Brannstrom I.O."/>
            <person name="Guillou S."/>
            <person name="Cros-Aarteil S."/>
            <person name="Calhoun S."/>
            <person name="Haridas S."/>
            <person name="Kuo A."/>
            <person name="Mondo S."/>
            <person name="Pangilinan J."/>
            <person name="Riley R."/>
            <person name="Labutti K."/>
            <person name="Andreopoulos B."/>
            <person name="Lipzen A."/>
            <person name="Chen C."/>
            <person name="Yanf M."/>
            <person name="Daum C."/>
            <person name="Ng V."/>
            <person name="Clum A."/>
            <person name="Ohm R."/>
            <person name="Martin F."/>
            <person name="Silar P."/>
            <person name="Natvig D."/>
            <person name="Lalanne C."/>
            <person name="Gautier V."/>
            <person name="Ament-Velasquez S.L."/>
            <person name="Kruys A."/>
            <person name="Hutchinson M.I."/>
            <person name="Powell A.J."/>
            <person name="Barry K."/>
            <person name="Miller A.N."/>
            <person name="Grigoriev I.V."/>
            <person name="Debuchy R."/>
            <person name="Gladieux P."/>
            <person name="Thoren M.H."/>
            <person name="Johannesson H."/>
        </authorList>
    </citation>
    <scope>NUCLEOTIDE SEQUENCE</scope>
    <source>
        <strain evidence="2">CBS 103.79</strain>
    </source>
</reference>
<dbReference type="PANTHER" id="PTHR24148:SF73">
    <property type="entry name" value="HET DOMAIN PROTEIN (AFU_ORTHOLOGUE AFUA_8G01020)"/>
    <property type="match status" value="1"/>
</dbReference>
<sequence length="562" mass="62259">YRLWGDAVCINQGDKGERAKGVEGMRGVYGAAWRVVAWVGGEGGGEVGRGLGLVRGLAGWGRGRVNLGNLVAEMVESDAGFLGEEGAWSALNGLMQREYWYRLWIVQEIVMGASATCVRCGGVGMEWGEFCEGVRFLEEYLWLAKDVALGREVGTQKAGWTVGSLHAVYQDLSVLSQREESGGVFPSFGRLLDLAQSSACTEPADRVYGLVGLMEPRIARALKPDYTLPVGRIFASTARTFIQAYGNLEPIREGNPWGPSKTPSWAADWQWRGRLRWSRVEESRLWGEAVFASQSQHQTNTPSTPAPFRASGNTKHDSVFSDDCSLFTCSGFIFDSISGLGARGVGYFDVDAQSLIHPSRPWKSAYGDLDGTIAALARTLLMDRVAGGQRAADCHISTVLHLPATFSLAEGEFLRRGWTWLAGQEMYFFRWENFRRANSRFMLGNDRLDDFFTDQIPVDATERDMSEIYSCFDRTSHKRRFMTTADGYMGWAPDNVYGGRDEQARGGDLLAILFGCSTPVLIRPCGQQYQVLGEAYVHGMMEGEALGMLEEGRYLVQKFTFC</sequence>
<protein>
    <submittedName>
        <fullName evidence="2">Heterokaryon incompatibility protein</fullName>
    </submittedName>
</protein>
<accession>A0AAN6RQX6</accession>
<dbReference type="InterPro" id="IPR052895">
    <property type="entry name" value="HetReg/Transcr_Mod"/>
</dbReference>
<dbReference type="InterPro" id="IPR010730">
    <property type="entry name" value="HET"/>
</dbReference>
<dbReference type="PANTHER" id="PTHR24148">
    <property type="entry name" value="ANKYRIN REPEAT DOMAIN-CONTAINING PROTEIN 39 HOMOLOG-RELATED"/>
    <property type="match status" value="1"/>
</dbReference>
<organism evidence="2 3">
    <name type="scientific">Staphylotrichum tortipilum</name>
    <dbReference type="NCBI Taxonomy" id="2831512"/>
    <lineage>
        <taxon>Eukaryota</taxon>
        <taxon>Fungi</taxon>
        <taxon>Dikarya</taxon>
        <taxon>Ascomycota</taxon>
        <taxon>Pezizomycotina</taxon>
        <taxon>Sordariomycetes</taxon>
        <taxon>Sordariomycetidae</taxon>
        <taxon>Sordariales</taxon>
        <taxon>Chaetomiaceae</taxon>
        <taxon>Staphylotrichum</taxon>
    </lineage>
</organism>
<gene>
    <name evidence="2" type="ORF">C8A05DRAFT_18065</name>
</gene>
<dbReference type="Proteomes" id="UP001303889">
    <property type="component" value="Unassembled WGS sequence"/>
</dbReference>